<dbReference type="Pfam" id="PF02390">
    <property type="entry name" value="Methyltransf_4"/>
    <property type="match status" value="1"/>
</dbReference>
<comment type="catalytic activity">
    <reaction evidence="1">
        <text>guanosine(46) in tRNA + S-adenosyl-L-methionine = N(7)-methylguanosine(46) in tRNA + S-adenosyl-L-homocysteine</text>
        <dbReference type="Rhea" id="RHEA:42708"/>
        <dbReference type="Rhea" id="RHEA-COMP:10188"/>
        <dbReference type="Rhea" id="RHEA-COMP:10189"/>
        <dbReference type="ChEBI" id="CHEBI:57856"/>
        <dbReference type="ChEBI" id="CHEBI:59789"/>
        <dbReference type="ChEBI" id="CHEBI:74269"/>
        <dbReference type="ChEBI" id="CHEBI:74480"/>
        <dbReference type="EC" id="2.1.1.33"/>
    </reaction>
</comment>
<evidence type="ECO:0000256" key="6">
    <source>
        <dbReference type="ARBA" id="ARBA00022691"/>
    </source>
</evidence>
<dbReference type="Gene3D" id="3.40.50.150">
    <property type="entry name" value="Vaccinia Virus protein VP39"/>
    <property type="match status" value="1"/>
</dbReference>
<reference evidence="8 9" key="1">
    <citation type="submission" date="2020-12" db="EMBL/GenBank/DDBJ databases">
        <authorList>
            <person name="Shan Y."/>
        </authorList>
    </citation>
    <scope>NUCLEOTIDE SEQUENCE [LARGE SCALE GENOMIC DNA]</scope>
    <source>
        <strain evidence="9">csc3.9</strain>
    </source>
</reference>
<dbReference type="InterPro" id="IPR029063">
    <property type="entry name" value="SAM-dependent_MTases_sf"/>
</dbReference>
<accession>A0A7T4US13</accession>
<dbReference type="PANTHER" id="PTHR23417:SF14">
    <property type="entry name" value="PENTACOTRIPEPTIDE-REPEAT REGION OF PRORP DOMAIN-CONTAINING PROTEIN"/>
    <property type="match status" value="1"/>
</dbReference>
<dbReference type="SUPFAM" id="SSF53335">
    <property type="entry name" value="S-adenosyl-L-methionine-dependent methyltransferases"/>
    <property type="match status" value="1"/>
</dbReference>
<sequence length="234" mass="27064">MKKNPNQAFSRAVVSNQPGIHDKLEERVRRHLAAPFRKPYADHNRRAFDQAQQWLKQTQLDGRPLVLDSFCGVGESTSRLAKLYPDCAIIGVDKSAARLEKHQAHAVQSRDNYLLIRADVDDFWRLAVDAGWRLQRHFLLYPNPWPKSSQLQYRVHGSPLFPSLLALGGEVELRSNWPIYVEEFAQALRLAGYDARTERYHGETLTPFERKYRRAEQVIWRCQCLLEKASPASL</sequence>
<dbReference type="CDD" id="cd02440">
    <property type="entry name" value="AdoMet_MTases"/>
    <property type="match status" value="1"/>
</dbReference>
<organism evidence="8 9">
    <name type="scientific">Spongiibacter nanhainus</name>
    <dbReference type="NCBI Taxonomy" id="2794344"/>
    <lineage>
        <taxon>Bacteria</taxon>
        <taxon>Pseudomonadati</taxon>
        <taxon>Pseudomonadota</taxon>
        <taxon>Gammaproteobacteria</taxon>
        <taxon>Cellvibrionales</taxon>
        <taxon>Spongiibacteraceae</taxon>
        <taxon>Spongiibacter</taxon>
    </lineage>
</organism>
<comment type="function">
    <text evidence="2">Catalyzes the formation of N(7)-methylguanine at position 46 (m7G46) in tRNA.</text>
</comment>
<evidence type="ECO:0000256" key="3">
    <source>
        <dbReference type="ARBA" id="ARBA00011977"/>
    </source>
</evidence>
<gene>
    <name evidence="8" type="ORF">I6N98_03730</name>
</gene>
<keyword evidence="7" id="KW-0819">tRNA processing</keyword>
<dbReference type="AlphaFoldDB" id="A0A7T4US13"/>
<dbReference type="EMBL" id="CP066167">
    <property type="protein sequence ID" value="QQD18980.1"/>
    <property type="molecule type" value="Genomic_DNA"/>
</dbReference>
<evidence type="ECO:0000313" key="8">
    <source>
        <dbReference type="EMBL" id="QQD18980.1"/>
    </source>
</evidence>
<evidence type="ECO:0000256" key="7">
    <source>
        <dbReference type="ARBA" id="ARBA00022694"/>
    </source>
</evidence>
<evidence type="ECO:0000256" key="4">
    <source>
        <dbReference type="ARBA" id="ARBA00022603"/>
    </source>
</evidence>
<evidence type="ECO:0000313" key="9">
    <source>
        <dbReference type="Proteomes" id="UP000596063"/>
    </source>
</evidence>
<keyword evidence="5 8" id="KW-0808">Transferase</keyword>
<keyword evidence="6" id="KW-0949">S-adenosyl-L-methionine</keyword>
<protein>
    <recommendedName>
        <fullName evidence="3">tRNA (guanine(46)-N(7))-methyltransferase</fullName>
        <ecNumber evidence="3">2.1.1.33</ecNumber>
    </recommendedName>
</protein>
<dbReference type="GO" id="GO:0008176">
    <property type="term" value="F:tRNA (guanine(46)-N7)-methyltransferase activity"/>
    <property type="evidence" value="ECO:0007669"/>
    <property type="project" value="UniProtKB-EC"/>
</dbReference>
<proteinExistence type="predicted"/>
<dbReference type="PROSITE" id="PS51625">
    <property type="entry name" value="SAM_MT_TRMB"/>
    <property type="match status" value="1"/>
</dbReference>
<dbReference type="EC" id="2.1.1.33" evidence="3"/>
<keyword evidence="4 8" id="KW-0489">Methyltransferase</keyword>
<keyword evidence="9" id="KW-1185">Reference proteome</keyword>
<dbReference type="GO" id="GO:0043527">
    <property type="term" value="C:tRNA methyltransferase complex"/>
    <property type="evidence" value="ECO:0007669"/>
    <property type="project" value="TreeGrafter"/>
</dbReference>
<dbReference type="Proteomes" id="UP000596063">
    <property type="component" value="Chromosome"/>
</dbReference>
<evidence type="ECO:0000256" key="1">
    <source>
        <dbReference type="ARBA" id="ARBA00000142"/>
    </source>
</evidence>
<dbReference type="PANTHER" id="PTHR23417">
    <property type="entry name" value="3-DEOXY-D-MANNO-OCTULOSONIC-ACID TRANSFERASE/TRNA GUANINE-N 7 - -METHYLTRANSFERASE"/>
    <property type="match status" value="1"/>
</dbReference>
<dbReference type="RefSeq" id="WP_198570465.1">
    <property type="nucleotide sequence ID" value="NZ_CP066167.1"/>
</dbReference>
<dbReference type="InterPro" id="IPR003358">
    <property type="entry name" value="tRNA_(Gua-N-7)_MeTrfase_Trmb"/>
</dbReference>
<dbReference type="KEGG" id="snan:I6N98_03730"/>
<evidence type="ECO:0000256" key="2">
    <source>
        <dbReference type="ARBA" id="ARBA00003015"/>
    </source>
</evidence>
<evidence type="ECO:0000256" key="5">
    <source>
        <dbReference type="ARBA" id="ARBA00022679"/>
    </source>
</evidence>
<name>A0A7T4US13_9GAMM</name>